<evidence type="ECO:0000313" key="8">
    <source>
        <dbReference type="EMBL" id="TQL50511.1"/>
    </source>
</evidence>
<dbReference type="GO" id="GO:0003700">
    <property type="term" value="F:DNA-binding transcription factor activity"/>
    <property type="evidence" value="ECO:0007669"/>
    <property type="project" value="TreeGrafter"/>
</dbReference>
<keyword evidence="1" id="KW-0678">Repressor</keyword>
<dbReference type="EMBL" id="VFOP01000001">
    <property type="protein sequence ID" value="TQL50511.1"/>
    <property type="molecule type" value="Genomic_DNA"/>
</dbReference>
<dbReference type="PROSITE" id="PS50977">
    <property type="entry name" value="HTH_TETR_2"/>
    <property type="match status" value="1"/>
</dbReference>
<feature type="DNA-binding region" description="H-T-H motif" evidence="5">
    <location>
        <begin position="52"/>
        <end position="71"/>
    </location>
</feature>
<dbReference type="InterPro" id="IPR036271">
    <property type="entry name" value="Tet_transcr_reg_TetR-rel_C_sf"/>
</dbReference>
<dbReference type="Gene3D" id="1.10.10.60">
    <property type="entry name" value="Homeodomain-like"/>
    <property type="match status" value="1"/>
</dbReference>
<evidence type="ECO:0000256" key="1">
    <source>
        <dbReference type="ARBA" id="ARBA00022491"/>
    </source>
</evidence>
<evidence type="ECO:0000256" key="6">
    <source>
        <dbReference type="SAM" id="MobiDB-lite"/>
    </source>
</evidence>
<evidence type="ECO:0000256" key="3">
    <source>
        <dbReference type="ARBA" id="ARBA00023125"/>
    </source>
</evidence>
<dbReference type="PANTHER" id="PTHR30055">
    <property type="entry name" value="HTH-TYPE TRANSCRIPTIONAL REGULATOR RUTR"/>
    <property type="match status" value="1"/>
</dbReference>
<proteinExistence type="predicted"/>
<keyword evidence="4" id="KW-0804">Transcription</keyword>
<accession>A0A542YR10</accession>
<dbReference type="PRINTS" id="PR00400">
    <property type="entry name" value="TETREPRESSOR"/>
</dbReference>
<dbReference type="InterPro" id="IPR004111">
    <property type="entry name" value="Repressor_TetR_C"/>
</dbReference>
<feature type="domain" description="HTH tetR-type" evidence="7">
    <location>
        <begin position="29"/>
        <end position="89"/>
    </location>
</feature>
<dbReference type="InterPro" id="IPR050109">
    <property type="entry name" value="HTH-type_TetR-like_transc_reg"/>
</dbReference>
<dbReference type="GO" id="GO:0000976">
    <property type="term" value="F:transcription cis-regulatory region binding"/>
    <property type="evidence" value="ECO:0007669"/>
    <property type="project" value="TreeGrafter"/>
</dbReference>
<dbReference type="Pfam" id="PF02909">
    <property type="entry name" value="TetR_C_1"/>
    <property type="match status" value="1"/>
</dbReference>
<dbReference type="SUPFAM" id="SSF48498">
    <property type="entry name" value="Tetracyclin repressor-like, C-terminal domain"/>
    <property type="match status" value="1"/>
</dbReference>
<dbReference type="PRINTS" id="PR00455">
    <property type="entry name" value="HTHTETR"/>
</dbReference>
<dbReference type="Pfam" id="PF00440">
    <property type="entry name" value="TetR_N"/>
    <property type="match status" value="1"/>
</dbReference>
<name>A0A542YR10_9MICO</name>
<evidence type="ECO:0000256" key="2">
    <source>
        <dbReference type="ARBA" id="ARBA00023015"/>
    </source>
</evidence>
<reference evidence="8 9" key="1">
    <citation type="submission" date="2019-06" db="EMBL/GenBank/DDBJ databases">
        <title>Sequencing the genomes of 1000 actinobacteria strains.</title>
        <authorList>
            <person name="Klenk H.-P."/>
        </authorList>
    </citation>
    <scope>NUCLEOTIDE SEQUENCE [LARGE SCALE GENOMIC DNA]</scope>
    <source>
        <strain evidence="8 9">DSM 12335</strain>
    </source>
</reference>
<dbReference type="PANTHER" id="PTHR30055:SF151">
    <property type="entry name" value="TRANSCRIPTIONAL REGULATORY PROTEIN"/>
    <property type="match status" value="1"/>
</dbReference>
<evidence type="ECO:0000256" key="4">
    <source>
        <dbReference type="ARBA" id="ARBA00023163"/>
    </source>
</evidence>
<dbReference type="SUPFAM" id="SSF46689">
    <property type="entry name" value="Homeodomain-like"/>
    <property type="match status" value="1"/>
</dbReference>
<dbReference type="Proteomes" id="UP000319516">
    <property type="component" value="Unassembled WGS sequence"/>
</dbReference>
<comment type="caution">
    <text evidence="8">The sequence shown here is derived from an EMBL/GenBank/DDBJ whole genome shotgun (WGS) entry which is preliminary data.</text>
</comment>
<keyword evidence="3 5" id="KW-0238">DNA-binding</keyword>
<dbReference type="AlphaFoldDB" id="A0A542YR10"/>
<gene>
    <name evidence="8" type="ORF">FB467_1622</name>
</gene>
<sequence>MSTGFGSPATADRRGPAAPAGRARGRHAGLTRDAVLAAAVTLVDEQGLAALSMRRLGAELGVEAMALYHHVGSKDALLDGLVEQLFLASLPEPTEGEPWREVVRRHARGILDTLLAHPNLVPVVLSRPAVTPSALSALERSVAVARTSGMPAHRALDLVYAVIGFVVGHVAMGGDAGEGSTARLRLLASLDLDEFPELADAVRSAEGTGPRTSTFDATLDAILTGFDTGTDDI</sequence>
<keyword evidence="9" id="KW-1185">Reference proteome</keyword>
<keyword evidence="2" id="KW-0805">Transcription regulation</keyword>
<evidence type="ECO:0000259" key="7">
    <source>
        <dbReference type="PROSITE" id="PS50977"/>
    </source>
</evidence>
<evidence type="ECO:0000256" key="5">
    <source>
        <dbReference type="PROSITE-ProRule" id="PRU00335"/>
    </source>
</evidence>
<dbReference type="InterPro" id="IPR001647">
    <property type="entry name" value="HTH_TetR"/>
</dbReference>
<feature type="region of interest" description="Disordered" evidence="6">
    <location>
        <begin position="1"/>
        <end position="26"/>
    </location>
</feature>
<dbReference type="OrthoDB" id="329481at2"/>
<organism evidence="8 9">
    <name type="scientific">Ornithinicoccus hortensis</name>
    <dbReference type="NCBI Taxonomy" id="82346"/>
    <lineage>
        <taxon>Bacteria</taxon>
        <taxon>Bacillati</taxon>
        <taxon>Actinomycetota</taxon>
        <taxon>Actinomycetes</taxon>
        <taxon>Micrococcales</taxon>
        <taxon>Intrasporangiaceae</taxon>
        <taxon>Ornithinicoccus</taxon>
    </lineage>
</organism>
<dbReference type="Gene3D" id="1.10.357.10">
    <property type="entry name" value="Tetracycline Repressor, domain 2"/>
    <property type="match status" value="1"/>
</dbReference>
<dbReference type="GO" id="GO:0046677">
    <property type="term" value="P:response to antibiotic"/>
    <property type="evidence" value="ECO:0007669"/>
    <property type="project" value="InterPro"/>
</dbReference>
<evidence type="ECO:0000313" key="9">
    <source>
        <dbReference type="Proteomes" id="UP000319516"/>
    </source>
</evidence>
<dbReference type="GO" id="GO:0045892">
    <property type="term" value="P:negative regulation of DNA-templated transcription"/>
    <property type="evidence" value="ECO:0007669"/>
    <property type="project" value="InterPro"/>
</dbReference>
<dbReference type="InterPro" id="IPR009057">
    <property type="entry name" value="Homeodomain-like_sf"/>
</dbReference>
<dbReference type="InterPro" id="IPR003012">
    <property type="entry name" value="Tet_transcr_reg_TetR"/>
</dbReference>
<protein>
    <submittedName>
        <fullName evidence="8">TetR family transcriptional regulator</fullName>
    </submittedName>
</protein>
<dbReference type="RefSeq" id="WP_141784637.1">
    <property type="nucleotide sequence ID" value="NZ_BAAAIK010000002.1"/>
</dbReference>